<feature type="compositionally biased region" description="Polar residues" evidence="1">
    <location>
        <begin position="253"/>
        <end position="262"/>
    </location>
</feature>
<feature type="signal peptide" evidence="2">
    <location>
        <begin position="1"/>
        <end position="28"/>
    </location>
</feature>
<evidence type="ECO:0000256" key="1">
    <source>
        <dbReference type="SAM" id="MobiDB-lite"/>
    </source>
</evidence>
<dbReference type="Pfam" id="PF14111">
    <property type="entry name" value="DUF4283"/>
    <property type="match status" value="1"/>
</dbReference>
<evidence type="ECO:0000313" key="4">
    <source>
        <dbReference type="EMBL" id="KAK8498434.1"/>
    </source>
</evidence>
<feature type="compositionally biased region" description="Polar residues" evidence="1">
    <location>
        <begin position="228"/>
        <end position="244"/>
    </location>
</feature>
<keyword evidence="2" id="KW-0732">Signal</keyword>
<feature type="domain" description="DUF4283" evidence="3">
    <location>
        <begin position="32"/>
        <end position="80"/>
    </location>
</feature>
<feature type="chain" id="PRO_5045948496" description="DUF4283 domain-containing protein" evidence="2">
    <location>
        <begin position="29"/>
        <end position="262"/>
    </location>
</feature>
<dbReference type="Proteomes" id="UP001472677">
    <property type="component" value="Unassembled WGS sequence"/>
</dbReference>
<dbReference type="InterPro" id="IPR025558">
    <property type="entry name" value="DUF4283"/>
</dbReference>
<protein>
    <recommendedName>
        <fullName evidence="3">DUF4283 domain-containing protein</fullName>
    </recommendedName>
</protein>
<keyword evidence="5" id="KW-1185">Reference proteome</keyword>
<organism evidence="4 5">
    <name type="scientific">Hibiscus sabdariffa</name>
    <name type="common">roselle</name>
    <dbReference type="NCBI Taxonomy" id="183260"/>
    <lineage>
        <taxon>Eukaryota</taxon>
        <taxon>Viridiplantae</taxon>
        <taxon>Streptophyta</taxon>
        <taxon>Embryophyta</taxon>
        <taxon>Tracheophyta</taxon>
        <taxon>Spermatophyta</taxon>
        <taxon>Magnoliopsida</taxon>
        <taxon>eudicotyledons</taxon>
        <taxon>Gunneridae</taxon>
        <taxon>Pentapetalae</taxon>
        <taxon>rosids</taxon>
        <taxon>malvids</taxon>
        <taxon>Malvales</taxon>
        <taxon>Malvaceae</taxon>
        <taxon>Malvoideae</taxon>
        <taxon>Hibiscus</taxon>
    </lineage>
</organism>
<proteinExistence type="predicted"/>
<evidence type="ECO:0000256" key="2">
    <source>
        <dbReference type="SAM" id="SignalP"/>
    </source>
</evidence>
<evidence type="ECO:0000313" key="5">
    <source>
        <dbReference type="Proteomes" id="UP001472677"/>
    </source>
</evidence>
<dbReference type="EMBL" id="JBBPBM010000261">
    <property type="protein sequence ID" value="KAK8498434.1"/>
    <property type="molecule type" value="Genomic_DNA"/>
</dbReference>
<gene>
    <name evidence="4" type="ORF">V6N12_046768</name>
</gene>
<feature type="compositionally biased region" description="Polar residues" evidence="1">
    <location>
        <begin position="184"/>
        <end position="207"/>
    </location>
</feature>
<sequence>MTLIFLSLASLYPLELLMTLLWCVLSKAFEKKDKVISISILKQNFFRIKFPSWDTRNDILSRGPWTIKDSWLALAPFDQSHQIGDSLGAIIGKVIKIDTHQIDLNMVDYLHVGIILDVTKPIRRCVAIGDWLYYIPTKRQELVSRSKANIQYLDTDSSTSNLTNTGKISETSKIDPATKEDGHTSQPVNPSNPDNTTKQVAGKTDASTNEDVDDVAVVAEEGVKLPTSPKSSPITLHANRNTTRPLAVAPTQKCDNQNKPNS</sequence>
<reference evidence="4 5" key="1">
    <citation type="journal article" date="2024" name="G3 (Bethesda)">
        <title>Genome assembly of Hibiscus sabdariffa L. provides insights into metabolisms of medicinal natural products.</title>
        <authorList>
            <person name="Kim T."/>
        </authorList>
    </citation>
    <scope>NUCLEOTIDE SEQUENCE [LARGE SCALE GENOMIC DNA]</scope>
    <source>
        <strain evidence="4">TK-2024</strain>
        <tissue evidence="4">Old leaves</tissue>
    </source>
</reference>
<feature type="region of interest" description="Disordered" evidence="1">
    <location>
        <begin position="159"/>
        <end position="262"/>
    </location>
</feature>
<accession>A0ABR2AW84</accession>
<comment type="caution">
    <text evidence="4">The sequence shown here is derived from an EMBL/GenBank/DDBJ whole genome shotgun (WGS) entry which is preliminary data.</text>
</comment>
<name>A0ABR2AW84_9ROSI</name>
<feature type="compositionally biased region" description="Basic and acidic residues" evidence="1">
    <location>
        <begin position="170"/>
        <end position="183"/>
    </location>
</feature>
<evidence type="ECO:0000259" key="3">
    <source>
        <dbReference type="Pfam" id="PF14111"/>
    </source>
</evidence>